<keyword evidence="3" id="KW-1185">Reference proteome</keyword>
<proteinExistence type="predicted"/>
<dbReference type="InterPro" id="IPR011333">
    <property type="entry name" value="SKP1/BTB/POZ_sf"/>
</dbReference>
<feature type="domain" description="BTB" evidence="1">
    <location>
        <begin position="27"/>
        <end position="102"/>
    </location>
</feature>
<dbReference type="Gene3D" id="3.30.710.10">
    <property type="entry name" value="Potassium Channel Kv1.1, Chain A"/>
    <property type="match status" value="1"/>
</dbReference>
<sequence>MASPEPPLIASPLIPDRVASMDFDLEGDVLLTLPSTSGIARFRVNSNILCIASPVFRAMLGAKSQFRERAALSARTSTSEPLELSLADDDPNALTVILRIIHLQYDWVPPSLNADQLYTIAVICDKYDMRQSLEVWLVNWISPLVEPSASPVSGDNWLFIAYALGRKDLFRRLTKELILQCRSDEDGNLLMNGNTLSEHIPGHIVAEISARRQQTIKGMNDCLYSIVQEYSAPDTSKCKCTSKQDACDDIALGFLIRTFKRLKIYPEASQIVLQQAIQEFKTLLDGVSFPSNVLFEDGTSKYQCRYCNNHSSANYCYSCHRTAYVVANGTSHANTCSPLLGYKEKIQDLYNSIEGLSYTDFVRVNALATAPPPGVNLWDCLQYK</sequence>
<dbReference type="OrthoDB" id="5275938at2759"/>
<organism evidence="2 3">
    <name type="scientific">Terfezia boudieri ATCC MYA-4762</name>
    <dbReference type="NCBI Taxonomy" id="1051890"/>
    <lineage>
        <taxon>Eukaryota</taxon>
        <taxon>Fungi</taxon>
        <taxon>Dikarya</taxon>
        <taxon>Ascomycota</taxon>
        <taxon>Pezizomycotina</taxon>
        <taxon>Pezizomycetes</taxon>
        <taxon>Pezizales</taxon>
        <taxon>Pezizaceae</taxon>
        <taxon>Terfezia</taxon>
    </lineage>
</organism>
<dbReference type="CDD" id="cd18186">
    <property type="entry name" value="BTB_POZ_ZBTB_KLHL-like"/>
    <property type="match status" value="1"/>
</dbReference>
<evidence type="ECO:0000313" key="2">
    <source>
        <dbReference type="EMBL" id="RPB26217.1"/>
    </source>
</evidence>
<accession>A0A3N4LTL0</accession>
<evidence type="ECO:0000259" key="1">
    <source>
        <dbReference type="PROSITE" id="PS50097"/>
    </source>
</evidence>
<dbReference type="Proteomes" id="UP000267821">
    <property type="component" value="Unassembled WGS sequence"/>
</dbReference>
<dbReference type="InterPro" id="IPR000210">
    <property type="entry name" value="BTB/POZ_dom"/>
</dbReference>
<protein>
    <recommendedName>
        <fullName evidence="1">BTB domain-containing protein</fullName>
    </recommendedName>
</protein>
<dbReference type="InParanoid" id="A0A3N4LTL0"/>
<gene>
    <name evidence="2" type="ORF">L211DRAFT_804956</name>
</gene>
<reference evidence="2 3" key="1">
    <citation type="journal article" date="2018" name="Nat. Ecol. Evol.">
        <title>Pezizomycetes genomes reveal the molecular basis of ectomycorrhizal truffle lifestyle.</title>
        <authorList>
            <person name="Murat C."/>
            <person name="Payen T."/>
            <person name="Noel B."/>
            <person name="Kuo A."/>
            <person name="Morin E."/>
            <person name="Chen J."/>
            <person name="Kohler A."/>
            <person name="Krizsan K."/>
            <person name="Balestrini R."/>
            <person name="Da Silva C."/>
            <person name="Montanini B."/>
            <person name="Hainaut M."/>
            <person name="Levati E."/>
            <person name="Barry K.W."/>
            <person name="Belfiori B."/>
            <person name="Cichocki N."/>
            <person name="Clum A."/>
            <person name="Dockter R.B."/>
            <person name="Fauchery L."/>
            <person name="Guy J."/>
            <person name="Iotti M."/>
            <person name="Le Tacon F."/>
            <person name="Lindquist E.A."/>
            <person name="Lipzen A."/>
            <person name="Malagnac F."/>
            <person name="Mello A."/>
            <person name="Molinier V."/>
            <person name="Miyauchi S."/>
            <person name="Poulain J."/>
            <person name="Riccioni C."/>
            <person name="Rubini A."/>
            <person name="Sitrit Y."/>
            <person name="Splivallo R."/>
            <person name="Traeger S."/>
            <person name="Wang M."/>
            <person name="Zifcakova L."/>
            <person name="Wipf D."/>
            <person name="Zambonelli A."/>
            <person name="Paolocci F."/>
            <person name="Nowrousian M."/>
            <person name="Ottonello S."/>
            <person name="Baldrian P."/>
            <person name="Spatafora J.W."/>
            <person name="Henrissat B."/>
            <person name="Nagy L.G."/>
            <person name="Aury J.M."/>
            <person name="Wincker P."/>
            <person name="Grigoriev I.V."/>
            <person name="Bonfante P."/>
            <person name="Martin F.M."/>
        </authorList>
    </citation>
    <scope>NUCLEOTIDE SEQUENCE [LARGE SCALE GENOMIC DNA]</scope>
    <source>
        <strain evidence="2 3">ATCC MYA-4762</strain>
    </source>
</reference>
<dbReference type="PROSITE" id="PS50097">
    <property type="entry name" value="BTB"/>
    <property type="match status" value="1"/>
</dbReference>
<dbReference type="STRING" id="1051890.A0A3N4LTL0"/>
<dbReference type="EMBL" id="ML121535">
    <property type="protein sequence ID" value="RPB26217.1"/>
    <property type="molecule type" value="Genomic_DNA"/>
</dbReference>
<dbReference type="AlphaFoldDB" id="A0A3N4LTL0"/>
<evidence type="ECO:0000313" key="3">
    <source>
        <dbReference type="Proteomes" id="UP000267821"/>
    </source>
</evidence>
<name>A0A3N4LTL0_9PEZI</name>